<dbReference type="Pfam" id="PF00072">
    <property type="entry name" value="Response_reg"/>
    <property type="match status" value="1"/>
</dbReference>
<name>A0A212JDK7_9BACT</name>
<keyword evidence="4" id="KW-0805">Transcription regulation</keyword>
<dbReference type="SUPFAM" id="SSF55874">
    <property type="entry name" value="ATPase domain of HSP90 chaperone/DNA topoisomerase II/histidine kinase"/>
    <property type="match status" value="1"/>
</dbReference>
<dbReference type="PANTHER" id="PTHR43547:SF2">
    <property type="entry name" value="HYBRID SIGNAL TRANSDUCTION HISTIDINE KINASE C"/>
    <property type="match status" value="1"/>
</dbReference>
<dbReference type="InterPro" id="IPR003594">
    <property type="entry name" value="HATPase_dom"/>
</dbReference>
<dbReference type="Gene3D" id="3.40.50.2300">
    <property type="match status" value="1"/>
</dbReference>
<dbReference type="PRINTS" id="PR00344">
    <property type="entry name" value="BCTRLSENSOR"/>
</dbReference>
<comment type="catalytic activity">
    <reaction evidence="1">
        <text>ATP + protein L-histidine = ADP + protein N-phospho-L-histidine.</text>
        <dbReference type="EC" id="2.7.13.3"/>
    </reaction>
</comment>
<keyword evidence="3 7" id="KW-0597">Phosphoprotein</keyword>
<dbReference type="Pfam" id="PF07495">
    <property type="entry name" value="Y_Y_Y"/>
    <property type="match status" value="1"/>
</dbReference>
<feature type="domain" description="Histidine kinase" evidence="10">
    <location>
        <begin position="804"/>
        <end position="1022"/>
    </location>
</feature>
<dbReference type="SMART" id="SM00387">
    <property type="entry name" value="HATPase_c"/>
    <property type="match status" value="1"/>
</dbReference>
<evidence type="ECO:0000256" key="1">
    <source>
        <dbReference type="ARBA" id="ARBA00000085"/>
    </source>
</evidence>
<organism evidence="12">
    <name type="scientific">uncultured Dysgonomonas sp</name>
    <dbReference type="NCBI Taxonomy" id="206096"/>
    <lineage>
        <taxon>Bacteria</taxon>
        <taxon>Pseudomonadati</taxon>
        <taxon>Bacteroidota</taxon>
        <taxon>Bacteroidia</taxon>
        <taxon>Bacteroidales</taxon>
        <taxon>Dysgonomonadaceae</taxon>
        <taxon>Dysgonomonas</taxon>
        <taxon>environmental samples</taxon>
    </lineage>
</organism>
<sequence length="1310" mass="148296">MFHYRRIISLINLLILTGVYSLSAQYGFSHAVLSDPQKRMSQSVSGMVKDTNGFLWIASRSGITRYDGYNYRHYQLAEAEVMQDNDGRIVYVRMGPEEALWAFTDRGKIYEYSALSDSFKFIDDISIRDSGRWLNDLYLDQMGILWLGTSCGLLRFDAKKPGTDILASSSKIGVNCIIPLSGGKLAIGTTNGVKWTNTETNTTEGETLAEGHNIMSLYYDSKSDLLWIGTFSNGIRIWNVKDKKYLSVKCLDNLPPSPVKAIREWKDNIYLIGFDGRGVYAVDIISGYCEQILSDSDHHGRILKGNGVYDILVDDNNILVATYTSGVTAISERRNFEWISHQPNNEQSIKGSHVYAIHEDRDGDLWFATNQGISLLHTLSGKWTHFLEQYNSFLTICEDKNGKIWTGGYSTGLYRINKATRDIYHIPSLSEASQLDCIYSSYCDAEGDLWFGCLYTPFAQVSFKDGTQKISLHNINEIRSINSFNKRTLFLATSNGFYLFDKYTHKRRLFFNDPIGIGIQSNSFIYSSVVIGDEIWFGTDGGGLNCMNMKTREVRTFSTNDGLLSNFIYGIIKGRNGILWISTDKGVFCFAPSTGKLLYNIDLPTKDFLFMSFAQLSDGRMAFGSTDGAVIFSPDQMTKMENETQLYFTDFMLSYQYITPADAPEILKSPLSETKSISLGHNQNSFSMGFVAPNIYRKHNYTYKYILEGFDEGWTTSTQSTRAGYTNIPAGKYRFRVQCLDGIDGVLLAERELDIIVRKPFWNTYLAWALYGLALAILVYWGWRYYRELMLKKASRERLDFFINVAHDIRTPLSLIMAPLDSLDQLAGLETRGMEYLRLARSNANKLHTMVSQLLEFHKEGMSDPGRQKFTICELQDILKDKVIQFEPLAAVKNLEISIESPPEIIYIETRLRKLDSILDNLLSNAVKYSPGPGNIIVRLSTKGKKAVIEVQDFGIGIAKKEQKKIFREIYRGTNAINSTETGAGIGLMYTYKLMRQIGAELSFESEQGKGTSFFLTFPSYNTGVAKDHSENTIHKIQEKGKRKRSTLANHHYNILLVEDNDDMRNYLSGILSSEYKVYSVPSAEKALDFFKKNKADIVISDIMMSGMRGDELCNQLKSNIETSHIHVILLTAISNKESMIEGLSLGADDYITKPFDVDALKIKVSNALKTRIHLQQYYMTSDSLQTVRPDNVTTETEDHVKPATLDEQFIAKCIKIVNNNISNSSFSVENLCLELAMSRTLVYEKLKALTDQSPNEFIRTIRLRYAKELLLSNNYSIVEVSLMAGFLDAKYFSTAFKRHFGVSPSKIGP</sequence>
<dbReference type="SMART" id="SM00342">
    <property type="entry name" value="HTH_ARAC"/>
    <property type="match status" value="1"/>
</dbReference>
<dbReference type="InterPro" id="IPR036890">
    <property type="entry name" value="HATPase_C_sf"/>
</dbReference>
<keyword evidence="5" id="KW-0238">DNA-binding</keyword>
<dbReference type="CDD" id="cd00082">
    <property type="entry name" value="HisKA"/>
    <property type="match status" value="1"/>
</dbReference>
<dbReference type="InterPro" id="IPR036097">
    <property type="entry name" value="HisK_dim/P_sf"/>
</dbReference>
<dbReference type="InterPro" id="IPR018060">
    <property type="entry name" value="HTH_AraC"/>
</dbReference>
<dbReference type="InterPro" id="IPR003661">
    <property type="entry name" value="HisK_dim/P_dom"/>
</dbReference>
<dbReference type="GO" id="GO:0003700">
    <property type="term" value="F:DNA-binding transcription factor activity"/>
    <property type="evidence" value="ECO:0007669"/>
    <property type="project" value="InterPro"/>
</dbReference>
<dbReference type="SUPFAM" id="SSF63829">
    <property type="entry name" value="Calcium-dependent phosphotriesterase"/>
    <property type="match status" value="2"/>
</dbReference>
<dbReference type="Gene3D" id="1.10.10.60">
    <property type="entry name" value="Homeodomain-like"/>
    <property type="match status" value="1"/>
</dbReference>
<dbReference type="PROSITE" id="PS50110">
    <property type="entry name" value="RESPONSE_REGULATORY"/>
    <property type="match status" value="1"/>
</dbReference>
<dbReference type="InterPro" id="IPR015943">
    <property type="entry name" value="WD40/YVTN_repeat-like_dom_sf"/>
</dbReference>
<feature type="transmembrane region" description="Helical" evidence="8">
    <location>
        <begin position="765"/>
        <end position="783"/>
    </location>
</feature>
<dbReference type="InterPro" id="IPR011110">
    <property type="entry name" value="Reg_prop"/>
</dbReference>
<dbReference type="SMART" id="SM00388">
    <property type="entry name" value="HisKA"/>
    <property type="match status" value="1"/>
</dbReference>
<evidence type="ECO:0000256" key="8">
    <source>
        <dbReference type="SAM" id="Phobius"/>
    </source>
</evidence>
<dbReference type="Pfam" id="PF12833">
    <property type="entry name" value="HTH_18"/>
    <property type="match status" value="1"/>
</dbReference>
<evidence type="ECO:0000259" key="11">
    <source>
        <dbReference type="PROSITE" id="PS50110"/>
    </source>
</evidence>
<keyword evidence="6" id="KW-0804">Transcription</keyword>
<dbReference type="InterPro" id="IPR005467">
    <property type="entry name" value="His_kinase_dom"/>
</dbReference>
<dbReference type="Pfam" id="PF02518">
    <property type="entry name" value="HATPase_c"/>
    <property type="match status" value="1"/>
</dbReference>
<dbReference type="Pfam" id="PF07494">
    <property type="entry name" value="Reg_prop"/>
    <property type="match status" value="2"/>
</dbReference>
<protein>
    <recommendedName>
        <fullName evidence="2">histidine kinase</fullName>
        <ecNumber evidence="2">2.7.13.3</ecNumber>
    </recommendedName>
</protein>
<dbReference type="InterPro" id="IPR001789">
    <property type="entry name" value="Sig_transdc_resp-reg_receiver"/>
</dbReference>
<dbReference type="PROSITE" id="PS00041">
    <property type="entry name" value="HTH_ARAC_FAMILY_1"/>
    <property type="match status" value="1"/>
</dbReference>
<evidence type="ECO:0000259" key="10">
    <source>
        <dbReference type="PROSITE" id="PS50109"/>
    </source>
</evidence>
<keyword evidence="8" id="KW-0812">Transmembrane</keyword>
<dbReference type="SUPFAM" id="SSF101898">
    <property type="entry name" value="NHL repeat"/>
    <property type="match status" value="1"/>
</dbReference>
<dbReference type="EMBL" id="FLUM01000001">
    <property type="protein sequence ID" value="SBV97521.1"/>
    <property type="molecule type" value="Genomic_DNA"/>
</dbReference>
<dbReference type="InterPro" id="IPR018062">
    <property type="entry name" value="HTH_AraC-typ_CS"/>
</dbReference>
<dbReference type="Gene3D" id="2.60.40.10">
    <property type="entry name" value="Immunoglobulins"/>
    <property type="match status" value="1"/>
</dbReference>
<dbReference type="PROSITE" id="PS01124">
    <property type="entry name" value="HTH_ARAC_FAMILY_2"/>
    <property type="match status" value="1"/>
</dbReference>
<evidence type="ECO:0000256" key="4">
    <source>
        <dbReference type="ARBA" id="ARBA00023015"/>
    </source>
</evidence>
<dbReference type="Pfam" id="PF00512">
    <property type="entry name" value="HisKA"/>
    <property type="match status" value="1"/>
</dbReference>
<evidence type="ECO:0000256" key="3">
    <source>
        <dbReference type="ARBA" id="ARBA00022553"/>
    </source>
</evidence>
<feature type="modified residue" description="4-aspartylphosphate" evidence="7">
    <location>
        <position position="1102"/>
    </location>
</feature>
<feature type="domain" description="Response regulatory" evidence="11">
    <location>
        <begin position="1054"/>
        <end position="1169"/>
    </location>
</feature>
<feature type="domain" description="HTH araC/xylS-type" evidence="9">
    <location>
        <begin position="1212"/>
        <end position="1310"/>
    </location>
</feature>
<dbReference type="SUPFAM" id="SSF47384">
    <property type="entry name" value="Homodimeric domain of signal transducing histidine kinase"/>
    <property type="match status" value="1"/>
</dbReference>
<evidence type="ECO:0000256" key="6">
    <source>
        <dbReference type="ARBA" id="ARBA00023163"/>
    </source>
</evidence>
<dbReference type="InterPro" id="IPR013783">
    <property type="entry name" value="Ig-like_fold"/>
</dbReference>
<evidence type="ECO:0000256" key="7">
    <source>
        <dbReference type="PROSITE-ProRule" id="PRU00169"/>
    </source>
</evidence>
<evidence type="ECO:0000256" key="5">
    <source>
        <dbReference type="ARBA" id="ARBA00023125"/>
    </source>
</evidence>
<dbReference type="GO" id="GO:0043565">
    <property type="term" value="F:sequence-specific DNA binding"/>
    <property type="evidence" value="ECO:0007669"/>
    <property type="project" value="InterPro"/>
</dbReference>
<dbReference type="SMART" id="SM00448">
    <property type="entry name" value="REC"/>
    <property type="match status" value="1"/>
</dbReference>
<dbReference type="Gene3D" id="1.10.287.130">
    <property type="match status" value="1"/>
</dbReference>
<dbReference type="SUPFAM" id="SSF52172">
    <property type="entry name" value="CheY-like"/>
    <property type="match status" value="1"/>
</dbReference>
<keyword evidence="8" id="KW-0472">Membrane</keyword>
<accession>A0A212JDK7</accession>
<dbReference type="SUPFAM" id="SSF46689">
    <property type="entry name" value="Homeodomain-like"/>
    <property type="match status" value="1"/>
</dbReference>
<dbReference type="EC" id="2.7.13.3" evidence="2"/>
<dbReference type="InterPro" id="IPR011006">
    <property type="entry name" value="CheY-like_superfamily"/>
</dbReference>
<evidence type="ECO:0000256" key="2">
    <source>
        <dbReference type="ARBA" id="ARBA00012438"/>
    </source>
</evidence>
<dbReference type="PROSITE" id="PS50109">
    <property type="entry name" value="HIS_KIN"/>
    <property type="match status" value="1"/>
</dbReference>
<dbReference type="InterPro" id="IPR011123">
    <property type="entry name" value="Y_Y_Y"/>
</dbReference>
<evidence type="ECO:0000259" key="9">
    <source>
        <dbReference type="PROSITE" id="PS01124"/>
    </source>
</evidence>
<dbReference type="InterPro" id="IPR004358">
    <property type="entry name" value="Sig_transdc_His_kin-like_C"/>
</dbReference>
<proteinExistence type="predicted"/>
<keyword evidence="8" id="KW-1133">Transmembrane helix</keyword>
<gene>
    <name evidence="12" type="ORF">KL86DYS1_11932</name>
</gene>
<reference evidence="12" key="1">
    <citation type="submission" date="2016-04" db="EMBL/GenBank/DDBJ databases">
        <authorList>
            <person name="Evans L.H."/>
            <person name="Alamgir A."/>
            <person name="Owens N."/>
            <person name="Weber N.D."/>
            <person name="Virtaneva K."/>
            <person name="Barbian K."/>
            <person name="Babar A."/>
            <person name="Rosenke K."/>
        </authorList>
    </citation>
    <scope>NUCLEOTIDE SEQUENCE</scope>
    <source>
        <strain evidence="12">86-1</strain>
    </source>
</reference>
<dbReference type="InterPro" id="IPR009057">
    <property type="entry name" value="Homeodomain-like_sf"/>
</dbReference>
<dbReference type="Gene3D" id="3.30.565.10">
    <property type="entry name" value="Histidine kinase-like ATPase, C-terminal domain"/>
    <property type="match status" value="1"/>
</dbReference>
<dbReference type="PANTHER" id="PTHR43547">
    <property type="entry name" value="TWO-COMPONENT HISTIDINE KINASE"/>
    <property type="match status" value="1"/>
</dbReference>
<dbReference type="GO" id="GO:0000155">
    <property type="term" value="F:phosphorelay sensor kinase activity"/>
    <property type="evidence" value="ECO:0007669"/>
    <property type="project" value="InterPro"/>
</dbReference>
<dbReference type="Gene3D" id="2.130.10.10">
    <property type="entry name" value="YVTN repeat-like/Quinoprotein amine dehydrogenase"/>
    <property type="match status" value="2"/>
</dbReference>
<evidence type="ECO:0000313" key="12">
    <source>
        <dbReference type="EMBL" id="SBV97521.1"/>
    </source>
</evidence>